<sequence length="248" mass="26042">MQALGTAVPFALKALVAGFVVGALVAWLINMADRAEWMTEQSRRIVVLVTPLLAYTVTTAMDGNVFVASFVCGIAFRYVRQAPVRRRGASAPHASDFQLIEDTNSMATMCMWFFFGNAVVLAMEEGVHWPTVGLCVAALTVVRVLPIMLAFLGSKFSWQERLMVGALGPRGTTSIVFGLLAFNALPDGLYADTALYAMTLTVLGSVLLHGGGSVAIARSLTGPPPSAAGGPGSPGAGEPDAHVVDTRG</sequence>
<feature type="transmembrane region" description="Helical" evidence="9">
    <location>
        <begin position="164"/>
        <end position="182"/>
    </location>
</feature>
<feature type="compositionally biased region" description="Basic and acidic residues" evidence="8">
    <location>
        <begin position="239"/>
        <end position="248"/>
    </location>
</feature>
<keyword evidence="7 9" id="KW-0472">Membrane</keyword>
<feature type="region of interest" description="Disordered" evidence="8">
    <location>
        <begin position="223"/>
        <end position="248"/>
    </location>
</feature>
<evidence type="ECO:0000256" key="8">
    <source>
        <dbReference type="SAM" id="MobiDB-lite"/>
    </source>
</evidence>
<protein>
    <submittedName>
        <fullName evidence="11">Cation:proton antiporter</fullName>
    </submittedName>
</protein>
<keyword evidence="4 9" id="KW-0812">Transmembrane</keyword>
<accession>A0AB39R5F0</accession>
<dbReference type="PANTHER" id="PTHR32507">
    <property type="entry name" value="NA(+)/H(+) ANTIPORTER 1"/>
    <property type="match status" value="1"/>
</dbReference>
<keyword evidence="2" id="KW-0813">Transport</keyword>
<evidence type="ECO:0000256" key="7">
    <source>
        <dbReference type="ARBA" id="ARBA00023136"/>
    </source>
</evidence>
<reference evidence="11" key="1">
    <citation type="submission" date="2024-07" db="EMBL/GenBank/DDBJ databases">
        <authorList>
            <person name="Yu S.T."/>
        </authorList>
    </citation>
    <scope>NUCLEOTIDE SEQUENCE</scope>
    <source>
        <strain evidence="11">R39</strain>
        <plasmid evidence="11">unnamed1</plasmid>
    </source>
</reference>
<proteinExistence type="predicted"/>
<evidence type="ECO:0000256" key="2">
    <source>
        <dbReference type="ARBA" id="ARBA00022448"/>
    </source>
</evidence>
<dbReference type="GO" id="GO:1902600">
    <property type="term" value="P:proton transmembrane transport"/>
    <property type="evidence" value="ECO:0007669"/>
    <property type="project" value="InterPro"/>
</dbReference>
<dbReference type="EMBL" id="CP163442">
    <property type="protein sequence ID" value="XDQ50069.1"/>
    <property type="molecule type" value="Genomic_DNA"/>
</dbReference>
<dbReference type="PANTHER" id="PTHR32507:SF8">
    <property type="entry name" value="CNH1P"/>
    <property type="match status" value="1"/>
</dbReference>
<evidence type="ECO:0000256" key="5">
    <source>
        <dbReference type="ARBA" id="ARBA00022989"/>
    </source>
</evidence>
<evidence type="ECO:0000256" key="1">
    <source>
        <dbReference type="ARBA" id="ARBA00004651"/>
    </source>
</evidence>
<keyword evidence="5 9" id="KW-1133">Transmembrane helix</keyword>
<geneLocation type="plasmid" evidence="11">
    <name>unnamed1</name>
</geneLocation>
<dbReference type="GO" id="GO:0005886">
    <property type="term" value="C:plasma membrane"/>
    <property type="evidence" value="ECO:0007669"/>
    <property type="project" value="UniProtKB-SubCell"/>
</dbReference>
<evidence type="ECO:0000259" key="10">
    <source>
        <dbReference type="Pfam" id="PF00999"/>
    </source>
</evidence>
<organism evidence="11">
    <name type="scientific">Streptomyces sp. R39</name>
    <dbReference type="NCBI Taxonomy" id="3238631"/>
    <lineage>
        <taxon>Bacteria</taxon>
        <taxon>Bacillati</taxon>
        <taxon>Actinomycetota</taxon>
        <taxon>Actinomycetes</taxon>
        <taxon>Kitasatosporales</taxon>
        <taxon>Streptomycetaceae</taxon>
        <taxon>Streptomyces</taxon>
    </lineage>
</organism>
<dbReference type="RefSeq" id="WP_369228593.1">
    <property type="nucleotide sequence ID" value="NZ_CP163442.1"/>
</dbReference>
<comment type="subcellular location">
    <subcellularLocation>
        <location evidence="1">Cell membrane</location>
        <topology evidence="1">Multi-pass membrane protein</topology>
    </subcellularLocation>
</comment>
<evidence type="ECO:0000256" key="4">
    <source>
        <dbReference type="ARBA" id="ARBA00022692"/>
    </source>
</evidence>
<evidence type="ECO:0000256" key="9">
    <source>
        <dbReference type="SAM" id="Phobius"/>
    </source>
</evidence>
<keyword evidence="6" id="KW-0406">Ion transport</keyword>
<gene>
    <name evidence="11" type="ORF">AB5J52_49080</name>
</gene>
<dbReference type="AlphaFoldDB" id="A0AB39R5F0"/>
<feature type="transmembrane region" description="Helical" evidence="9">
    <location>
        <begin position="194"/>
        <end position="217"/>
    </location>
</feature>
<feature type="transmembrane region" description="Helical" evidence="9">
    <location>
        <begin position="129"/>
        <end position="152"/>
    </location>
</feature>
<keyword evidence="11" id="KW-0614">Plasmid</keyword>
<name>A0AB39R5F0_9ACTN</name>
<dbReference type="GO" id="GO:0015297">
    <property type="term" value="F:antiporter activity"/>
    <property type="evidence" value="ECO:0007669"/>
    <property type="project" value="UniProtKB-KW"/>
</dbReference>
<feature type="transmembrane region" description="Helical" evidence="9">
    <location>
        <begin position="12"/>
        <end position="32"/>
    </location>
</feature>
<evidence type="ECO:0000256" key="3">
    <source>
        <dbReference type="ARBA" id="ARBA00022449"/>
    </source>
</evidence>
<dbReference type="InterPro" id="IPR006153">
    <property type="entry name" value="Cation/H_exchanger_TM"/>
</dbReference>
<dbReference type="Pfam" id="PF00999">
    <property type="entry name" value="Na_H_Exchanger"/>
    <property type="match status" value="1"/>
</dbReference>
<keyword evidence="3" id="KW-0050">Antiport</keyword>
<feature type="transmembrane region" description="Helical" evidence="9">
    <location>
        <begin position="52"/>
        <end position="79"/>
    </location>
</feature>
<evidence type="ECO:0000256" key="6">
    <source>
        <dbReference type="ARBA" id="ARBA00023065"/>
    </source>
</evidence>
<evidence type="ECO:0000313" key="11">
    <source>
        <dbReference type="EMBL" id="XDQ50069.1"/>
    </source>
</evidence>
<feature type="domain" description="Cation/H+ exchanger transmembrane" evidence="10">
    <location>
        <begin position="10"/>
        <end position="212"/>
    </location>
</feature>